<evidence type="ECO:0000313" key="1">
    <source>
        <dbReference type="EMBL" id="MEQ2510043.1"/>
    </source>
</evidence>
<dbReference type="Pfam" id="PF10050">
    <property type="entry name" value="DUF2284"/>
    <property type="match status" value="1"/>
</dbReference>
<proteinExistence type="predicted"/>
<sequence>MNRAAVEAQLAELPLAEFVWFETAELEFSERIRTVCRENCPRYNKTWACPPAVGSVEACRARCLSYPQGLLITSLTEVADIADTEAALATRGPHEELTRQVSAILRAQGTEVYGLSTESCAICAHCAWPDGPCRHPDRMFPCVESHGIVVTALAERHGIEFQYGGNVVTWFSLLLYRETPDPA</sequence>
<accession>A0ABV1G3Q1</accession>
<comment type="caution">
    <text evidence="1">The sequence shown here is derived from an EMBL/GenBank/DDBJ whole genome shotgun (WGS) entry which is preliminary data.</text>
</comment>
<dbReference type="RefSeq" id="WP_349134750.1">
    <property type="nucleotide sequence ID" value="NZ_JBBMFF010000112.1"/>
</dbReference>
<name>A0ABV1G3Q1_9FIRM</name>
<dbReference type="EMBL" id="JBBMFF010000112">
    <property type="protein sequence ID" value="MEQ2510043.1"/>
    <property type="molecule type" value="Genomic_DNA"/>
</dbReference>
<gene>
    <name evidence="1" type="ORF">WMO66_02050</name>
</gene>
<dbReference type="InterPro" id="IPR019271">
    <property type="entry name" value="DUF2284_metal-binding"/>
</dbReference>
<organism evidence="1 2">
    <name type="scientific">Faecousia intestinalis</name>
    <dbReference type="NCBI Taxonomy" id="3133167"/>
    <lineage>
        <taxon>Bacteria</taxon>
        <taxon>Bacillati</taxon>
        <taxon>Bacillota</taxon>
        <taxon>Clostridia</taxon>
        <taxon>Eubacteriales</taxon>
        <taxon>Oscillospiraceae</taxon>
        <taxon>Faecousia</taxon>
    </lineage>
</organism>
<keyword evidence="2" id="KW-1185">Reference proteome</keyword>
<evidence type="ECO:0000313" key="2">
    <source>
        <dbReference type="Proteomes" id="UP001491552"/>
    </source>
</evidence>
<protein>
    <submittedName>
        <fullName evidence="1">DUF2284 domain-containing protein</fullName>
    </submittedName>
</protein>
<dbReference type="Proteomes" id="UP001491552">
    <property type="component" value="Unassembled WGS sequence"/>
</dbReference>
<reference evidence="1 2" key="1">
    <citation type="submission" date="2024-03" db="EMBL/GenBank/DDBJ databases">
        <title>Human intestinal bacterial collection.</title>
        <authorList>
            <person name="Pauvert C."/>
            <person name="Hitch T.C.A."/>
            <person name="Clavel T."/>
        </authorList>
    </citation>
    <scope>NUCLEOTIDE SEQUENCE [LARGE SCALE GENOMIC DNA]</scope>
    <source>
        <strain evidence="1 2">CLA-AA-H192</strain>
    </source>
</reference>